<dbReference type="CDD" id="cd15497">
    <property type="entry name" value="PHD1_Snt2p_like"/>
    <property type="match status" value="1"/>
</dbReference>
<evidence type="ECO:0000313" key="7">
    <source>
        <dbReference type="Proteomes" id="UP000038830"/>
    </source>
</evidence>
<dbReference type="GO" id="GO:0004842">
    <property type="term" value="F:ubiquitin-protein transferase activity"/>
    <property type="evidence" value="ECO:0007669"/>
    <property type="project" value="TreeGrafter"/>
</dbReference>
<dbReference type="PROSITE" id="PS51038">
    <property type="entry name" value="BAH"/>
    <property type="match status" value="1"/>
</dbReference>
<dbReference type="InterPro" id="IPR029617">
    <property type="entry name" value="Snt2"/>
</dbReference>
<dbReference type="Pfam" id="PF13832">
    <property type="entry name" value="zf-HC5HC2H_2"/>
    <property type="match status" value="1"/>
</dbReference>
<dbReference type="InterPro" id="IPR001025">
    <property type="entry name" value="BAH_dom"/>
</dbReference>
<dbReference type="InterPro" id="IPR011011">
    <property type="entry name" value="Znf_FYVE_PHD"/>
</dbReference>
<dbReference type="InterPro" id="IPR001965">
    <property type="entry name" value="Znf_PHD"/>
</dbReference>
<feature type="region of interest" description="Disordered" evidence="4">
    <location>
        <begin position="328"/>
        <end position="358"/>
    </location>
</feature>
<dbReference type="GO" id="GO:0003682">
    <property type="term" value="F:chromatin binding"/>
    <property type="evidence" value="ECO:0007669"/>
    <property type="project" value="InterPro"/>
</dbReference>
<keyword evidence="1" id="KW-0479">Metal-binding</keyword>
<feature type="region of interest" description="Disordered" evidence="4">
    <location>
        <begin position="1"/>
        <end position="58"/>
    </location>
</feature>
<reference evidence="7" key="1">
    <citation type="journal article" date="2015" name="J. Biotechnol.">
        <title>The structure of the Cyberlindnera jadinii genome and its relation to Candida utilis analyzed by the occurrence of single nucleotide polymorphisms.</title>
        <authorList>
            <person name="Rupp O."/>
            <person name="Brinkrolf K."/>
            <person name="Buerth C."/>
            <person name="Kunigo M."/>
            <person name="Schneider J."/>
            <person name="Jaenicke S."/>
            <person name="Goesmann A."/>
            <person name="Puehler A."/>
            <person name="Jaeger K.-E."/>
            <person name="Ernst J.F."/>
        </authorList>
    </citation>
    <scope>NUCLEOTIDE SEQUENCE [LARGE SCALE GENOMIC DNA]</scope>
    <source>
        <strain evidence="7">ATCC 18201 / CBS 1600 / BCRC 20928 / JCM 3617 / NBRC 0987 / NRRL Y-1542</strain>
    </source>
</reference>
<organism evidence="6 7">
    <name type="scientific">Cyberlindnera jadinii (strain ATCC 18201 / CBS 1600 / BCRC 20928 / JCM 3617 / NBRC 0987 / NRRL Y-1542)</name>
    <name type="common">Torula yeast</name>
    <name type="synonym">Candida utilis</name>
    <dbReference type="NCBI Taxonomy" id="983966"/>
    <lineage>
        <taxon>Eukaryota</taxon>
        <taxon>Fungi</taxon>
        <taxon>Dikarya</taxon>
        <taxon>Ascomycota</taxon>
        <taxon>Saccharomycotina</taxon>
        <taxon>Saccharomycetes</taxon>
        <taxon>Phaffomycetales</taxon>
        <taxon>Phaffomycetaceae</taxon>
        <taxon>Cyberlindnera</taxon>
    </lineage>
</organism>
<feature type="compositionally biased region" description="Basic residues" evidence="4">
    <location>
        <begin position="451"/>
        <end position="463"/>
    </location>
</feature>
<evidence type="ECO:0000313" key="6">
    <source>
        <dbReference type="EMBL" id="CEP24447.1"/>
    </source>
</evidence>
<evidence type="ECO:0000259" key="5">
    <source>
        <dbReference type="PROSITE" id="PS51038"/>
    </source>
</evidence>
<sequence length="1346" mass="154161">MTTELSRPRRRTAKVDYTEKKPEDYERKEREAQREAQRSKEKEAKEKEKLKKKQSSTSVTPELLDAHFYNIQPPYTDKKHPFPCLYNFEDATVQDGLRLILKSGEVFAKGDNVFMVCEPPGDPYYVARIMSFVKKGGDKDDTKGKQRADLYTIKVNWWYRARDISKHTSDSRILYASMHSDTCPMQSLRGRCTVLHRDEIEDFDQYKSIPNQFWFDKLFDRYMIKFYDVIPTMMLSNLPTNYSKALNKRFQYIFVEQGRAKEMLQSPKSCIKCNQWCSPTDSIQCCECDDTYHLLCLDPPIYKKPARGFAWSCINCVKKLERKKLISNSPFEDTEPQQDHTIETEAQTDQDVHEDPPKSPIYEELAQVFLEKDASNSFQQRRDKEEWVYRYLGMHAKLEDALDVEDRPYPRAASRLGPRHQLTGIQPWYEHKVVYYDTSDLNEEFQSQNNGKKKQKDSRKKKMNNNTHKDVEEDQPVLHVPEKFREVSPTEFPPWLQPRPEGYIERGGDDTVTLMWDQPKEKEISEKVEDYIKQCAPIAESLSLLPNTPNFVDAILKNLLDCGYNFSRAMELNQKLTRDSLREPTFTPKEVQLFESGIRKYGSELWPTFKEVKSQTFAMVVRFYYLWKKTKNGHLIWDNFEGRKKYNAKKKEDTQEMDLANDADDSSYDVKKAQKTHFRCRHCKTEESTQWFRSYGVQHPDDDPTIFLGFCKRCARLWRRYAVVWEDPNEITRRLGQKNGAANRKKLESELLKDCETILEVIRDMPASKKRKLMNQESATKVKKLSPSPPDESPVSKKKKSLSTNFDDDLKKDSQKEIVPVVNYTESQSGNLHQILVEHLHWYTSPLHNSKLKYKELYKHSGAIASVPRPTPASASVITMCSLCRQQADYTTALRCQGCGLCVHPGCYGLSSDATDYGLYKWACDPCSNALNKIISTDNNCVLCHNTYDALSPVKRTEGGKWAHILCCLFSEHAKVVDTTTMQPIVGCEMHFISHTTPETRCIECSKSFQMKDMLSGFECTSGFVINAESKPDSKCVKVGAVIGKLALGVICNSHETLSYTFIPFNTEVKRHKQAGFVNALRFYLDEQKKDPSGLSGAQRKFHHWNNARIQALSLNTVLSSEIKAPQQVCVSCGTKRTLKWETIDGKVLCYSCHLKKHDDVKVDDDANVIENVASLLNVADEKLDGSLYGISTVNEKLERPPLQEEVQVKTEETVPLVPQLPPLPQLHTFTPERVAPVIPPVASSTIPPTDATVADPLSAPIVPTTEPSVGQPREVSLPLPTMSTMADDGLPKLKTFTVNHDINNAPMLNGRPLKLIPIQKVSSNEKRKTKENVTDDRMSIGNILG</sequence>
<dbReference type="GO" id="GO:0008270">
    <property type="term" value="F:zinc ion binding"/>
    <property type="evidence" value="ECO:0007669"/>
    <property type="project" value="UniProtKB-KW"/>
</dbReference>
<feature type="region of interest" description="Disordered" evidence="4">
    <location>
        <begin position="770"/>
        <end position="809"/>
    </location>
</feature>
<dbReference type="Proteomes" id="UP000038830">
    <property type="component" value="Unassembled WGS sequence"/>
</dbReference>
<keyword evidence="3" id="KW-0862">Zinc</keyword>
<feature type="compositionally biased region" description="Basic and acidic residues" evidence="4">
    <location>
        <begin position="13"/>
        <end position="49"/>
    </location>
</feature>
<dbReference type="GO" id="GO:0036205">
    <property type="term" value="P:histone catabolic process"/>
    <property type="evidence" value="ECO:0007669"/>
    <property type="project" value="TreeGrafter"/>
</dbReference>
<evidence type="ECO:0000256" key="2">
    <source>
        <dbReference type="ARBA" id="ARBA00022771"/>
    </source>
</evidence>
<dbReference type="PANTHER" id="PTHR47672:SF1">
    <property type="entry name" value="E3 UBIQUITIN-PROTEIN LIGASE SNT2"/>
    <property type="match status" value="1"/>
</dbReference>
<name>A0A0H5C8S5_CYBJN</name>
<dbReference type="SMART" id="SM00249">
    <property type="entry name" value="PHD"/>
    <property type="match status" value="2"/>
</dbReference>
<feature type="region of interest" description="Disordered" evidence="4">
    <location>
        <begin position="445"/>
        <end position="473"/>
    </location>
</feature>
<dbReference type="EMBL" id="CDQK01000006">
    <property type="protein sequence ID" value="CEP24447.1"/>
    <property type="molecule type" value="Genomic_DNA"/>
</dbReference>
<dbReference type="GO" id="GO:0048189">
    <property type="term" value="C:Lid2 complex"/>
    <property type="evidence" value="ECO:0007669"/>
    <property type="project" value="TreeGrafter"/>
</dbReference>
<gene>
    <name evidence="6" type="ORF">BN1211_5270</name>
</gene>
<accession>A0A0H5C8S5</accession>
<dbReference type="InterPro" id="IPR043151">
    <property type="entry name" value="BAH_sf"/>
</dbReference>
<dbReference type="Gene3D" id="2.30.30.490">
    <property type="match status" value="1"/>
</dbReference>
<evidence type="ECO:0000256" key="3">
    <source>
        <dbReference type="ARBA" id="ARBA00022833"/>
    </source>
</evidence>
<dbReference type="SUPFAM" id="SSF57903">
    <property type="entry name" value="FYVE/PHD zinc finger"/>
    <property type="match status" value="2"/>
</dbReference>
<dbReference type="InterPro" id="IPR009057">
    <property type="entry name" value="Homeodomain-like_sf"/>
</dbReference>
<dbReference type="InterPro" id="IPR013083">
    <property type="entry name" value="Znf_RING/FYVE/PHD"/>
</dbReference>
<proteinExistence type="predicted"/>
<dbReference type="GO" id="GO:0005694">
    <property type="term" value="C:chromosome"/>
    <property type="evidence" value="ECO:0007669"/>
    <property type="project" value="UniProtKB-ARBA"/>
</dbReference>
<dbReference type="PANTHER" id="PTHR47672">
    <property type="entry name" value="E3 UBIQUITIN-PROTEIN LIGASE SNT2"/>
    <property type="match status" value="1"/>
</dbReference>
<evidence type="ECO:0000256" key="1">
    <source>
        <dbReference type="ARBA" id="ARBA00022723"/>
    </source>
</evidence>
<feature type="compositionally biased region" description="Basic and acidic residues" evidence="4">
    <location>
        <begin position="1325"/>
        <end position="1339"/>
    </location>
</feature>
<dbReference type="SUPFAM" id="SSF46689">
    <property type="entry name" value="Homeodomain-like"/>
    <property type="match status" value="1"/>
</dbReference>
<dbReference type="Gene3D" id="1.10.10.60">
    <property type="entry name" value="Homeodomain-like"/>
    <property type="match status" value="1"/>
</dbReference>
<dbReference type="SMART" id="SM00439">
    <property type="entry name" value="BAH"/>
    <property type="match status" value="1"/>
</dbReference>
<evidence type="ECO:0000256" key="4">
    <source>
        <dbReference type="SAM" id="MobiDB-lite"/>
    </source>
</evidence>
<feature type="region of interest" description="Disordered" evidence="4">
    <location>
        <begin position="1325"/>
        <end position="1346"/>
    </location>
</feature>
<feature type="domain" description="BAH" evidence="5">
    <location>
        <begin position="105"/>
        <end position="230"/>
    </location>
</feature>
<dbReference type="Gene3D" id="3.30.40.10">
    <property type="entry name" value="Zinc/RING finger domain, C3HC4 (zinc finger)"/>
    <property type="match status" value="2"/>
</dbReference>
<dbReference type="PROSITE" id="PS01359">
    <property type="entry name" value="ZF_PHD_1"/>
    <property type="match status" value="1"/>
</dbReference>
<dbReference type="Pfam" id="PF01426">
    <property type="entry name" value="BAH"/>
    <property type="match status" value="1"/>
</dbReference>
<keyword evidence="2" id="KW-0863">Zinc-finger</keyword>
<dbReference type="InterPro" id="IPR019786">
    <property type="entry name" value="Zinc_finger_PHD-type_CS"/>
</dbReference>
<protein>
    <recommendedName>
        <fullName evidence="5">BAH domain-containing protein</fullName>
    </recommendedName>
</protein>